<organism evidence="2 3">
    <name type="scientific">Methylobacterium isbiliense</name>
    <dbReference type="NCBI Taxonomy" id="315478"/>
    <lineage>
        <taxon>Bacteria</taxon>
        <taxon>Pseudomonadati</taxon>
        <taxon>Pseudomonadota</taxon>
        <taxon>Alphaproteobacteria</taxon>
        <taxon>Hyphomicrobiales</taxon>
        <taxon>Methylobacteriaceae</taxon>
        <taxon>Methylobacterium</taxon>
    </lineage>
</organism>
<feature type="domain" description="Methyltransferase" evidence="1">
    <location>
        <begin position="42"/>
        <end position="137"/>
    </location>
</feature>
<dbReference type="InterPro" id="IPR041698">
    <property type="entry name" value="Methyltransf_25"/>
</dbReference>
<reference evidence="2" key="1">
    <citation type="journal article" date="2021" name="Front. Microbiol.">
        <title>Comprehensive Comparative Genomics and Phenotyping of Methylobacterium Species.</title>
        <authorList>
            <person name="Alessa O."/>
            <person name="Ogura Y."/>
            <person name="Fujitani Y."/>
            <person name="Takami H."/>
            <person name="Hayashi T."/>
            <person name="Sahin N."/>
            <person name="Tani A."/>
        </authorList>
    </citation>
    <scope>NUCLEOTIDE SEQUENCE</scope>
    <source>
        <strain evidence="2">DSM 17168</strain>
    </source>
</reference>
<sequence length="230" mass="25638">MLAQQPRFARRVAAWLALRAPARFKARLRTVDLLHVTPCDRVLEVGCGSGAALSLCLARGAAFVAGTDRSLLKLALAYRSRRWAVWMGQLQLHLGGPETLGRYGASFDKVFAIDQIQHFEDKTRFIRLLYDRLRLDGLMALAFRHPSATRSDLLVMSEDLRLSMIAVGLVDVRVRQLTEEVPPFVCVLGRRPRPSHARSNEVMPKTRSLRVTAPALQGFDGGSGERNSPH</sequence>
<dbReference type="Gene3D" id="3.40.50.150">
    <property type="entry name" value="Vaccinia Virus protein VP39"/>
    <property type="match status" value="1"/>
</dbReference>
<dbReference type="RefSeq" id="WP_238233705.1">
    <property type="nucleotide sequence ID" value="NZ_BPQQ01000007.1"/>
</dbReference>
<comment type="caution">
    <text evidence="2">The sequence shown here is derived from an EMBL/GenBank/DDBJ whole genome shotgun (WGS) entry which is preliminary data.</text>
</comment>
<dbReference type="CDD" id="cd02440">
    <property type="entry name" value="AdoMet_MTases"/>
    <property type="match status" value="1"/>
</dbReference>
<keyword evidence="2" id="KW-0830">Ubiquinone</keyword>
<gene>
    <name evidence="2" type="primary">COQ3</name>
    <name evidence="2" type="ORF">GMJLKIPL_0665</name>
</gene>
<dbReference type="EMBL" id="BPQQ01000007">
    <property type="protein sequence ID" value="GJD98754.1"/>
    <property type="molecule type" value="Genomic_DNA"/>
</dbReference>
<dbReference type="SUPFAM" id="SSF53335">
    <property type="entry name" value="S-adenosyl-L-methionine-dependent methyltransferases"/>
    <property type="match status" value="1"/>
</dbReference>
<evidence type="ECO:0000313" key="3">
    <source>
        <dbReference type="Proteomes" id="UP001055153"/>
    </source>
</evidence>
<reference evidence="2" key="2">
    <citation type="submission" date="2021-08" db="EMBL/GenBank/DDBJ databases">
        <authorList>
            <person name="Tani A."/>
            <person name="Ola A."/>
            <person name="Ogura Y."/>
            <person name="Katsura K."/>
            <person name="Hayashi T."/>
        </authorList>
    </citation>
    <scope>NUCLEOTIDE SEQUENCE</scope>
    <source>
        <strain evidence="2">DSM 17168</strain>
    </source>
</reference>
<dbReference type="InterPro" id="IPR029063">
    <property type="entry name" value="SAM-dependent_MTases_sf"/>
</dbReference>
<dbReference type="Proteomes" id="UP001055153">
    <property type="component" value="Unassembled WGS sequence"/>
</dbReference>
<protein>
    <submittedName>
        <fullName evidence="2">Ubiquinone biosynthesis O-methyltransferase, mitochondrial</fullName>
    </submittedName>
</protein>
<accession>A0ABQ4S6L3</accession>
<proteinExistence type="predicted"/>
<keyword evidence="3" id="KW-1185">Reference proteome</keyword>
<dbReference type="Pfam" id="PF13649">
    <property type="entry name" value="Methyltransf_25"/>
    <property type="match status" value="1"/>
</dbReference>
<name>A0ABQ4S6L3_9HYPH</name>
<evidence type="ECO:0000259" key="1">
    <source>
        <dbReference type="Pfam" id="PF13649"/>
    </source>
</evidence>
<evidence type="ECO:0000313" key="2">
    <source>
        <dbReference type="EMBL" id="GJD98754.1"/>
    </source>
</evidence>